<dbReference type="Proteomes" id="UP000758701">
    <property type="component" value="Unassembled WGS sequence"/>
</dbReference>
<dbReference type="CDD" id="cd18785">
    <property type="entry name" value="SF2_C"/>
    <property type="match status" value="1"/>
</dbReference>
<proteinExistence type="predicted"/>
<dbReference type="InterPro" id="IPR005114">
    <property type="entry name" value="Helicase_assoc"/>
</dbReference>
<dbReference type="SUPFAM" id="SSF52540">
    <property type="entry name" value="P-loop containing nucleoside triphosphate hydrolases"/>
    <property type="match status" value="1"/>
</dbReference>
<feature type="region of interest" description="Disordered" evidence="1">
    <location>
        <begin position="520"/>
        <end position="541"/>
    </location>
</feature>
<sequence>MSAIQLKEHQVDQRSAFRRWVGFPARSSVPPQGARGTIVSATGSGKTITAAACALESFADGRILVTVPTLDLLAQTAQAWRLVGHRAPMVAVSSLENDRVLKELGVRTTTNPIQLALWARSGPVVVFATYASLVDREDIDAPEGQQVRGPLEAALAGGERLYGQRMAGFDLAIVDEAHGTAGDLGRPWAAIHDNQRIPAGYRLYLTATPRILAAPRRQKDTDGKEAKIASMADDPEGTYGAWLAELGLSEAIEREILAGFEIDVLEIRDPSPVLGESEEARRGRRLALLQTALLEHAAAYNLRTVMTFHQKVEEAAAFADKLPETAAELYMNDASDEDLARAEKLPSSSIDAEFYELEAGRHVPPDRVWSAWLCGDHLVTERREVIRQFANGIDAAGRRVHRAFLASVRVLGEGVDITGERGVEAVCFADTRGSQVEIVQNIGRALRLNKDGSTKVARIIVPVFLEPGEDPTDMVASASFRPLVAVLQGLRSHDERLVEQLASHALTHGKRKVHLQRDEDGRIVGVGGEDDGEDQEQDDTDAAAESALLHFSSPRDPATIAAFLRTRVYRPESLVWLEGYQALLRWRAENEITGVYAVPYDVEVEVGATKAFPLGRWVHQQRKALRAGELEERRKVLLDAPEAGMVWEPGEEAWEAKLAALRSYRRATGHLAPRQDAVWGEGEAMVPIGQHMANLRRKGAKNGLGKDPERAAMRAAQLTEIAPDWDCPWPLNWQRHYRVLADLVDTDGVLPNIAPGVLFEGDDLGKWLQQQKQPGTWARLLTEQQERLSELGVKPLEAPYAAPAADRTAKGPSKAQQAFQRGLAALAQWVEREGHRPVPRGHAEEIAVDGEAKPVPVKLGVWLSNTKSRRDKLAAEQLAALAALGMDWAGPAPAAEAAPE</sequence>
<dbReference type="Pfam" id="PF03457">
    <property type="entry name" value="HA"/>
    <property type="match status" value="4"/>
</dbReference>
<feature type="domain" description="Helicase C-terminal" evidence="3">
    <location>
        <begin position="288"/>
        <end position="505"/>
    </location>
</feature>
<dbReference type="InterPro" id="IPR006935">
    <property type="entry name" value="Helicase/UvrB_N"/>
</dbReference>
<accession>A0ABS7WGA4</accession>
<feature type="domain" description="Helicase ATP-binding" evidence="2">
    <location>
        <begin position="27"/>
        <end position="209"/>
    </location>
</feature>
<dbReference type="PROSITE" id="PS51194">
    <property type="entry name" value="HELICASE_CTER"/>
    <property type="match status" value="1"/>
</dbReference>
<dbReference type="InterPro" id="IPR014001">
    <property type="entry name" value="Helicase_ATP-bd"/>
</dbReference>
<evidence type="ECO:0000313" key="4">
    <source>
        <dbReference type="EMBL" id="MBZ6156558.1"/>
    </source>
</evidence>
<dbReference type="SMART" id="SM00487">
    <property type="entry name" value="DEXDc"/>
    <property type="match status" value="1"/>
</dbReference>
<evidence type="ECO:0000259" key="3">
    <source>
        <dbReference type="PROSITE" id="PS51194"/>
    </source>
</evidence>
<evidence type="ECO:0000256" key="1">
    <source>
        <dbReference type="SAM" id="MobiDB-lite"/>
    </source>
</evidence>
<protein>
    <submittedName>
        <fullName evidence="4">Helicase associated domain protein</fullName>
    </submittedName>
</protein>
<reference evidence="4 5" key="1">
    <citation type="submission" date="2021-06" db="EMBL/GenBank/DDBJ databases">
        <title>Ecological speciation of a Streptomyces species isolated from different habitats and geographic origins.</title>
        <authorList>
            <person name="Wang J."/>
        </authorList>
    </citation>
    <scope>NUCLEOTIDE SEQUENCE [LARGE SCALE GENOMIC DNA]</scope>
    <source>
        <strain evidence="4 5">FXJ8.012</strain>
    </source>
</reference>
<dbReference type="InterPro" id="IPR027417">
    <property type="entry name" value="P-loop_NTPase"/>
</dbReference>
<dbReference type="PANTHER" id="PTHR33418:SF1">
    <property type="entry name" value="HELICASE-ASSOCIATED DOMAIN-CONTAINING PROTEIN"/>
    <property type="match status" value="1"/>
</dbReference>
<comment type="caution">
    <text evidence="4">The sequence shown here is derived from an EMBL/GenBank/DDBJ whole genome shotgun (WGS) entry which is preliminary data.</text>
</comment>
<dbReference type="EMBL" id="JAHSTP010000041">
    <property type="protein sequence ID" value="MBZ6156558.1"/>
    <property type="molecule type" value="Genomic_DNA"/>
</dbReference>
<dbReference type="RefSeq" id="WP_224310542.1">
    <property type="nucleotide sequence ID" value="NZ_JAHSST010000046.1"/>
</dbReference>
<name>A0ABS7WGA4_STROV</name>
<dbReference type="Gene3D" id="6.10.140.530">
    <property type="match status" value="1"/>
</dbReference>
<evidence type="ECO:0000313" key="5">
    <source>
        <dbReference type="Proteomes" id="UP000758701"/>
    </source>
</evidence>
<dbReference type="PANTHER" id="PTHR33418">
    <property type="entry name" value="HELICASE-ASSOCIATED"/>
    <property type="match status" value="1"/>
</dbReference>
<dbReference type="Gene3D" id="3.40.50.300">
    <property type="entry name" value="P-loop containing nucleotide triphosphate hydrolases"/>
    <property type="match status" value="2"/>
</dbReference>
<evidence type="ECO:0000259" key="2">
    <source>
        <dbReference type="PROSITE" id="PS51192"/>
    </source>
</evidence>
<feature type="compositionally biased region" description="Acidic residues" evidence="1">
    <location>
        <begin position="528"/>
        <end position="541"/>
    </location>
</feature>
<dbReference type="PROSITE" id="PS51192">
    <property type="entry name" value="HELICASE_ATP_BIND_1"/>
    <property type="match status" value="1"/>
</dbReference>
<gene>
    <name evidence="4" type="ORF">KVH32_36355</name>
</gene>
<organism evidence="4 5">
    <name type="scientific">Streptomyces olivaceus</name>
    <dbReference type="NCBI Taxonomy" id="47716"/>
    <lineage>
        <taxon>Bacteria</taxon>
        <taxon>Bacillati</taxon>
        <taxon>Actinomycetota</taxon>
        <taxon>Actinomycetes</taxon>
        <taxon>Kitasatosporales</taxon>
        <taxon>Streptomycetaceae</taxon>
        <taxon>Streptomyces</taxon>
    </lineage>
</organism>
<keyword evidence="5" id="KW-1185">Reference proteome</keyword>
<dbReference type="Pfam" id="PF04851">
    <property type="entry name" value="ResIII"/>
    <property type="match status" value="1"/>
</dbReference>
<dbReference type="InterPro" id="IPR001650">
    <property type="entry name" value="Helicase_C-like"/>
</dbReference>